<keyword evidence="2" id="KW-1133">Transmembrane helix</keyword>
<keyword evidence="2" id="KW-0472">Membrane</keyword>
<dbReference type="GeneID" id="54418545"/>
<accession>A0A6G1GA18</accession>
<proteinExistence type="predicted"/>
<name>A0A6G1GA18_9PEZI</name>
<dbReference type="Pfam" id="PF13430">
    <property type="entry name" value="DUF4112"/>
    <property type="match status" value="1"/>
</dbReference>
<keyword evidence="2" id="KW-0812">Transmembrane</keyword>
<feature type="compositionally biased region" description="Basic and acidic residues" evidence="1">
    <location>
        <begin position="217"/>
        <end position="243"/>
    </location>
</feature>
<feature type="compositionally biased region" description="Polar residues" evidence="1">
    <location>
        <begin position="260"/>
        <end position="274"/>
    </location>
</feature>
<dbReference type="Proteomes" id="UP000504638">
    <property type="component" value="Unplaced"/>
</dbReference>
<evidence type="ECO:0000313" key="5">
    <source>
        <dbReference type="RefSeq" id="XP_033536558.1"/>
    </source>
</evidence>
<evidence type="ECO:0008006" key="6">
    <source>
        <dbReference type="Google" id="ProtNLM"/>
    </source>
</evidence>
<reference evidence="5" key="2">
    <citation type="submission" date="2020-04" db="EMBL/GenBank/DDBJ databases">
        <authorList>
            <consortium name="NCBI Genome Project"/>
        </authorList>
    </citation>
    <scope>NUCLEOTIDE SEQUENCE</scope>
    <source>
        <strain evidence="5">CBS 781.70</strain>
    </source>
</reference>
<organism evidence="3">
    <name type="scientific">Eremomyces bilateralis CBS 781.70</name>
    <dbReference type="NCBI Taxonomy" id="1392243"/>
    <lineage>
        <taxon>Eukaryota</taxon>
        <taxon>Fungi</taxon>
        <taxon>Dikarya</taxon>
        <taxon>Ascomycota</taxon>
        <taxon>Pezizomycotina</taxon>
        <taxon>Dothideomycetes</taxon>
        <taxon>Dothideomycetes incertae sedis</taxon>
        <taxon>Eremomycetales</taxon>
        <taxon>Eremomycetaceae</taxon>
        <taxon>Eremomyces</taxon>
    </lineage>
</organism>
<evidence type="ECO:0000313" key="4">
    <source>
        <dbReference type="Proteomes" id="UP000504638"/>
    </source>
</evidence>
<gene>
    <name evidence="3 5" type="ORF">P152DRAFT_447213</name>
</gene>
<reference evidence="5" key="3">
    <citation type="submission" date="2025-04" db="UniProtKB">
        <authorList>
            <consortium name="RefSeq"/>
        </authorList>
    </citation>
    <scope>IDENTIFICATION</scope>
    <source>
        <strain evidence="5">CBS 781.70</strain>
    </source>
</reference>
<evidence type="ECO:0000313" key="3">
    <source>
        <dbReference type="EMBL" id="KAF1814927.1"/>
    </source>
</evidence>
<evidence type="ECO:0000256" key="1">
    <source>
        <dbReference type="SAM" id="MobiDB-lite"/>
    </source>
</evidence>
<dbReference type="RefSeq" id="XP_033536558.1">
    <property type="nucleotide sequence ID" value="XM_033677975.1"/>
</dbReference>
<dbReference type="OrthoDB" id="2103474at2759"/>
<feature type="region of interest" description="Disordered" evidence="1">
    <location>
        <begin position="196"/>
        <end position="274"/>
    </location>
</feature>
<dbReference type="AlphaFoldDB" id="A0A6G1GA18"/>
<reference evidence="3 5" key="1">
    <citation type="submission" date="2020-01" db="EMBL/GenBank/DDBJ databases">
        <authorList>
            <consortium name="DOE Joint Genome Institute"/>
            <person name="Haridas S."/>
            <person name="Albert R."/>
            <person name="Binder M."/>
            <person name="Bloem J."/>
            <person name="Labutti K."/>
            <person name="Salamov A."/>
            <person name="Andreopoulos B."/>
            <person name="Baker S.E."/>
            <person name="Barry K."/>
            <person name="Bills G."/>
            <person name="Bluhm B.H."/>
            <person name="Cannon C."/>
            <person name="Castanera R."/>
            <person name="Culley D.E."/>
            <person name="Daum C."/>
            <person name="Ezra D."/>
            <person name="Gonzalez J.B."/>
            <person name="Henrissat B."/>
            <person name="Kuo A."/>
            <person name="Liang C."/>
            <person name="Lipzen A."/>
            <person name="Lutzoni F."/>
            <person name="Magnuson J."/>
            <person name="Mondo S."/>
            <person name="Nolan M."/>
            <person name="Ohm R."/>
            <person name="Pangilinan J."/>
            <person name="Park H.-J."/>
            <person name="Ramirez L."/>
            <person name="Alfaro M."/>
            <person name="Sun H."/>
            <person name="Tritt A."/>
            <person name="Yoshinaga Y."/>
            <person name="Zwiers L.-H."/>
            <person name="Turgeon B.G."/>
            <person name="Goodwin S.B."/>
            <person name="Spatafora J.W."/>
            <person name="Crous P.W."/>
            <person name="Grigoriev I.V."/>
        </authorList>
    </citation>
    <scope>NUCLEOTIDE SEQUENCE</scope>
    <source>
        <strain evidence="3 5">CBS 781.70</strain>
    </source>
</reference>
<feature type="compositionally biased region" description="Acidic residues" evidence="1">
    <location>
        <begin position="198"/>
        <end position="207"/>
    </location>
</feature>
<keyword evidence="4" id="KW-1185">Reference proteome</keyword>
<feature type="transmembrane region" description="Helical" evidence="2">
    <location>
        <begin position="72"/>
        <end position="89"/>
    </location>
</feature>
<protein>
    <recommendedName>
        <fullName evidence="6">PH domain-containing protein</fullName>
    </recommendedName>
</protein>
<dbReference type="EMBL" id="ML975152">
    <property type="protein sequence ID" value="KAF1814927.1"/>
    <property type="molecule type" value="Genomic_DNA"/>
</dbReference>
<sequence length="274" mass="30900">MASMVGKFAAKKLMAGQLEKHKKKDAAGPYDPYYARIENRKRPGRFKKVKKQIPDYIPENDARILAKTRRRAYLLDCCLFNIFGIRFGWSSVIGIIPAIGDAFEVILALMLFKACLGVKGGLTNATKAHMLFNIIVDFGVGLIPFVGDLADAAYKCNSKNVRLLEEHLDKKYKPDTVRKRHKEQARLSGLVEYPPATEFEDFEDEEEERRAAMTAGNREESPARQEPRRPDPARVSKPARGEPQRSGTSRWMGGGDRTRPSNTEMQETGTRPAR</sequence>
<dbReference type="PANTHER" id="PTHR35519">
    <property type="entry name" value="MEMBRANE PROTEINS"/>
    <property type="match status" value="1"/>
</dbReference>
<evidence type="ECO:0000256" key="2">
    <source>
        <dbReference type="SAM" id="Phobius"/>
    </source>
</evidence>
<dbReference type="PANTHER" id="PTHR35519:SF2">
    <property type="entry name" value="PH DOMAIN PROTEIN"/>
    <property type="match status" value="1"/>
</dbReference>
<feature type="transmembrane region" description="Helical" evidence="2">
    <location>
        <begin position="128"/>
        <end position="147"/>
    </location>
</feature>
<dbReference type="InterPro" id="IPR025187">
    <property type="entry name" value="DUF4112"/>
</dbReference>